<dbReference type="EMBL" id="HBGO01012434">
    <property type="protein sequence ID" value="CAD9333041.1"/>
    <property type="molecule type" value="Transcribed_RNA"/>
</dbReference>
<feature type="compositionally biased region" description="Pro residues" evidence="4">
    <location>
        <begin position="176"/>
        <end position="195"/>
    </location>
</feature>
<keyword evidence="3" id="KW-0342">GTP-binding</keyword>
<dbReference type="AlphaFoldDB" id="A0A7S2EF99"/>
<dbReference type="Pfam" id="PF12327">
    <property type="entry name" value="FtsZ_C"/>
    <property type="match status" value="1"/>
</dbReference>
<dbReference type="PANTHER" id="PTHR30314:SF3">
    <property type="entry name" value="MITOCHONDRIAL DIVISION PROTEIN FSZA"/>
    <property type="match status" value="1"/>
</dbReference>
<dbReference type="InterPro" id="IPR045061">
    <property type="entry name" value="FtsZ/CetZ"/>
</dbReference>
<dbReference type="NCBIfam" id="TIGR00065">
    <property type="entry name" value="ftsZ"/>
    <property type="match status" value="1"/>
</dbReference>
<dbReference type="InterPro" id="IPR037103">
    <property type="entry name" value="Tubulin/FtsZ-like_C"/>
</dbReference>
<evidence type="ECO:0000259" key="5">
    <source>
        <dbReference type="SMART" id="SM00864"/>
    </source>
</evidence>
<dbReference type="SMART" id="SM00864">
    <property type="entry name" value="Tubulin"/>
    <property type="match status" value="1"/>
</dbReference>
<feature type="compositionally biased region" description="Low complexity" evidence="4">
    <location>
        <begin position="162"/>
        <end position="175"/>
    </location>
</feature>
<reference evidence="7" key="1">
    <citation type="submission" date="2021-01" db="EMBL/GenBank/DDBJ databases">
        <authorList>
            <person name="Corre E."/>
            <person name="Pelletier E."/>
            <person name="Niang G."/>
            <person name="Scheremetjew M."/>
            <person name="Finn R."/>
            <person name="Kale V."/>
            <person name="Holt S."/>
            <person name="Cochrane G."/>
            <person name="Meng A."/>
            <person name="Brown T."/>
            <person name="Cohen L."/>
        </authorList>
    </citation>
    <scope>NUCLEOTIDE SEQUENCE</scope>
    <source>
        <strain evidence="7">Grunow 1884</strain>
    </source>
</reference>
<sequence length="543" mass="56035">MILSSTRLVARAVVASSSSATFRHASQSSHLAASVVRFSDCVGQGAVCQSIGCGIESGARTLTLRPLSSKTGGRESLSKKAARALGANRGAQGNQVSKATSEQKVEGSSAVTGSDEVSKNLEGVSSFATTSNVVPVAPPAAEDGVEDSKADTQMENASGVGSSPEMPPAASTSPPAFSPPPKLQRDPVPSPPPFSFPAAGQHLHEFAPRIVVCGVGGAGGNAVNNMIARGLAGVDFLALNTDAQHLSTTLTDNRLQIGTSLTSGLGCGANPDAGRLAAEESRDHITDLLSDAHMVFVTAGMGGGTGTGAAPVVAEVCYNLGILTVGVVTKPFRFEGTHRMRLAEEGISRLTQVVDTLIAIPNQNLFHLATPQTSFVDSFAMADDVLLAGVRSITDLMTTPGLINLDFADVQSVMHGMGNAMLGTGQACLEDDDMQIEGSAPHDRAVRAAERALCNPLLGDEFDVSSAKGMLVNITGGADMTLFEVDRAAHLITDRVTDPDANIIFGSAYDEGLKGCVRVSVVATGIDPKKGNDKAREGEEAER</sequence>
<dbReference type="SMART" id="SM00865">
    <property type="entry name" value="Tubulin_C"/>
    <property type="match status" value="1"/>
</dbReference>
<dbReference type="GO" id="GO:0003924">
    <property type="term" value="F:GTPase activity"/>
    <property type="evidence" value="ECO:0007669"/>
    <property type="project" value="InterPro"/>
</dbReference>
<name>A0A7S2EF99_TRICV</name>
<dbReference type="GO" id="GO:0032153">
    <property type="term" value="C:cell division site"/>
    <property type="evidence" value="ECO:0007669"/>
    <property type="project" value="TreeGrafter"/>
</dbReference>
<feature type="domain" description="Tubulin/FtsZ 2-layer sandwich" evidence="6">
    <location>
        <begin position="403"/>
        <end position="535"/>
    </location>
</feature>
<evidence type="ECO:0000256" key="3">
    <source>
        <dbReference type="ARBA" id="ARBA00023134"/>
    </source>
</evidence>
<dbReference type="SUPFAM" id="SSF52490">
    <property type="entry name" value="Tubulin nucleotide-binding domain-like"/>
    <property type="match status" value="1"/>
</dbReference>
<protein>
    <recommendedName>
        <fullName evidence="8">Cell division protein FtsZ</fullName>
    </recommendedName>
</protein>
<dbReference type="PROSITE" id="PS01135">
    <property type="entry name" value="FTSZ_2"/>
    <property type="match status" value="1"/>
</dbReference>
<dbReference type="CDD" id="cd02201">
    <property type="entry name" value="FtsZ_type1"/>
    <property type="match status" value="1"/>
</dbReference>
<dbReference type="GO" id="GO:0005525">
    <property type="term" value="F:GTP binding"/>
    <property type="evidence" value="ECO:0007669"/>
    <property type="project" value="UniProtKB-KW"/>
</dbReference>
<feature type="region of interest" description="Disordered" evidence="4">
    <location>
        <begin position="66"/>
        <end position="117"/>
    </location>
</feature>
<dbReference type="PANTHER" id="PTHR30314">
    <property type="entry name" value="CELL DIVISION PROTEIN FTSZ-RELATED"/>
    <property type="match status" value="1"/>
</dbReference>
<dbReference type="InterPro" id="IPR036525">
    <property type="entry name" value="Tubulin/FtsZ_GTPase_sf"/>
</dbReference>
<dbReference type="InterPro" id="IPR003008">
    <property type="entry name" value="Tubulin_FtsZ_GTPase"/>
</dbReference>
<evidence type="ECO:0008006" key="8">
    <source>
        <dbReference type="Google" id="ProtNLM"/>
    </source>
</evidence>
<dbReference type="InterPro" id="IPR000158">
    <property type="entry name" value="Cell_div_FtsZ"/>
</dbReference>
<evidence type="ECO:0000256" key="1">
    <source>
        <dbReference type="ARBA" id="ARBA00009690"/>
    </source>
</evidence>
<dbReference type="InterPro" id="IPR018316">
    <property type="entry name" value="Tubulin/FtsZ_2-layer-sand-dom"/>
</dbReference>
<dbReference type="FunFam" id="3.40.50.1440:FF:000001">
    <property type="entry name" value="Cell division protein FtsZ"/>
    <property type="match status" value="1"/>
</dbReference>
<dbReference type="Gene3D" id="3.40.50.1440">
    <property type="entry name" value="Tubulin/FtsZ, GTPase domain"/>
    <property type="match status" value="1"/>
</dbReference>
<dbReference type="PRINTS" id="PR00423">
    <property type="entry name" value="CELLDVISFTSZ"/>
</dbReference>
<accession>A0A7S2EF99</accession>
<dbReference type="Gene3D" id="3.30.1330.20">
    <property type="entry name" value="Tubulin/FtsZ, C-terminal domain"/>
    <property type="match status" value="1"/>
</dbReference>
<dbReference type="SUPFAM" id="SSF55307">
    <property type="entry name" value="Tubulin C-terminal domain-like"/>
    <property type="match status" value="1"/>
</dbReference>
<keyword evidence="2" id="KW-0547">Nucleotide-binding</keyword>
<evidence type="ECO:0000259" key="6">
    <source>
        <dbReference type="SMART" id="SM00865"/>
    </source>
</evidence>
<feature type="compositionally biased region" description="Polar residues" evidence="4">
    <location>
        <begin position="91"/>
        <end position="102"/>
    </location>
</feature>
<dbReference type="InterPro" id="IPR008280">
    <property type="entry name" value="Tub_FtsZ_C"/>
</dbReference>
<dbReference type="InterPro" id="IPR020805">
    <property type="entry name" value="Cell_div_FtsZ_CS"/>
</dbReference>
<evidence type="ECO:0000256" key="4">
    <source>
        <dbReference type="SAM" id="MobiDB-lite"/>
    </source>
</evidence>
<organism evidence="7">
    <name type="scientific">Trieres chinensis</name>
    <name type="common">Marine centric diatom</name>
    <name type="synonym">Odontella sinensis</name>
    <dbReference type="NCBI Taxonomy" id="1514140"/>
    <lineage>
        <taxon>Eukaryota</taxon>
        <taxon>Sar</taxon>
        <taxon>Stramenopiles</taxon>
        <taxon>Ochrophyta</taxon>
        <taxon>Bacillariophyta</taxon>
        <taxon>Mediophyceae</taxon>
        <taxon>Biddulphiophycidae</taxon>
        <taxon>Eupodiscales</taxon>
        <taxon>Parodontellaceae</taxon>
        <taxon>Trieres</taxon>
    </lineage>
</organism>
<proteinExistence type="inferred from homology"/>
<gene>
    <name evidence="7" type="ORF">OSIN01602_LOCUS6909</name>
</gene>
<evidence type="ECO:0000256" key="2">
    <source>
        <dbReference type="ARBA" id="ARBA00022741"/>
    </source>
</evidence>
<feature type="region of interest" description="Disordered" evidence="4">
    <location>
        <begin position="134"/>
        <end position="196"/>
    </location>
</feature>
<dbReference type="Pfam" id="PF00091">
    <property type="entry name" value="Tubulin"/>
    <property type="match status" value="1"/>
</dbReference>
<comment type="similarity">
    <text evidence="1">Belongs to the FtsZ family.</text>
</comment>
<dbReference type="HAMAP" id="MF_00909">
    <property type="entry name" value="FtsZ"/>
    <property type="match status" value="1"/>
</dbReference>
<feature type="domain" description="Tubulin/FtsZ GTPase" evidence="5">
    <location>
        <begin position="209"/>
        <end position="401"/>
    </location>
</feature>
<dbReference type="GO" id="GO:0051301">
    <property type="term" value="P:cell division"/>
    <property type="evidence" value="ECO:0007669"/>
    <property type="project" value="TreeGrafter"/>
</dbReference>
<evidence type="ECO:0000313" key="7">
    <source>
        <dbReference type="EMBL" id="CAD9333041.1"/>
    </source>
</evidence>
<dbReference type="GO" id="GO:0005737">
    <property type="term" value="C:cytoplasm"/>
    <property type="evidence" value="ECO:0007669"/>
    <property type="project" value="TreeGrafter"/>
</dbReference>
<dbReference type="InterPro" id="IPR024757">
    <property type="entry name" value="FtsZ_C"/>
</dbReference>